<dbReference type="Pfam" id="PF08666">
    <property type="entry name" value="SAF"/>
    <property type="match status" value="1"/>
</dbReference>
<dbReference type="AlphaFoldDB" id="A0A317ECN3"/>
<dbReference type="PANTHER" id="PTHR42966">
    <property type="entry name" value="N-ACETYLNEURAMINATE SYNTHASE"/>
    <property type="match status" value="1"/>
</dbReference>
<dbReference type="GO" id="GO:0047444">
    <property type="term" value="F:N-acylneuraminate-9-phosphate synthase activity"/>
    <property type="evidence" value="ECO:0007669"/>
    <property type="project" value="TreeGrafter"/>
</dbReference>
<sequence length="347" mass="36835">MSLAIDGRAIGPGQPPYVIAEMSANHNGSLATAFDIIDAAKAAGADAVKIQTYRADTITLDSDGPEFVIKGGLWDGQRLFDLYEKAHLPWDWHAPLFDHARRRGITIFSSPFDATAVDLLEDLGAPAYKIASFEAVDLPLIRYAAGTGKPMIISTGMADADEIAEAIAAARDGGCRDLAILHCVSGYPAPPGDYNLRTIPDMIARFGTVTGLSDHTLDNTTAIAAVALGAAIIEKHFTLDRRGGGPDDSFSLEPADLAALCTAARTCWQALGAVDYGRKSSEIGNVQFRRSLYFVEALKAGEVIPAHAVRSVRPGFGAAPKYLDQVIGRRLTVDVAANTPVDLSKLA</sequence>
<dbReference type="RefSeq" id="WP_109920075.1">
    <property type="nucleotide sequence ID" value="NZ_QGLF01000001.1"/>
</dbReference>
<dbReference type="PANTHER" id="PTHR42966:SF2">
    <property type="entry name" value="PSEUDAMINIC ACID SYNTHASE"/>
    <property type="match status" value="1"/>
</dbReference>
<dbReference type="InterPro" id="IPR013132">
    <property type="entry name" value="PseI/NeuA/B-like_N"/>
</dbReference>
<dbReference type="SMART" id="SM00858">
    <property type="entry name" value="SAF"/>
    <property type="match status" value="1"/>
</dbReference>
<dbReference type="CDD" id="cd11615">
    <property type="entry name" value="SAF_NeuB_like"/>
    <property type="match status" value="1"/>
</dbReference>
<dbReference type="OrthoDB" id="9781701at2"/>
<evidence type="ECO:0000259" key="1">
    <source>
        <dbReference type="PROSITE" id="PS50844"/>
    </source>
</evidence>
<dbReference type="Proteomes" id="UP000246077">
    <property type="component" value="Unassembled WGS sequence"/>
</dbReference>
<accession>A0A317ECN3</accession>
<evidence type="ECO:0000313" key="3">
    <source>
        <dbReference type="Proteomes" id="UP000246077"/>
    </source>
</evidence>
<feature type="domain" description="AFP-like" evidence="1">
    <location>
        <begin position="291"/>
        <end position="347"/>
    </location>
</feature>
<dbReference type="Pfam" id="PF03102">
    <property type="entry name" value="NeuB"/>
    <property type="match status" value="1"/>
</dbReference>
<dbReference type="InterPro" id="IPR036732">
    <property type="entry name" value="AFP_Neu5c_C_sf"/>
</dbReference>
<dbReference type="SUPFAM" id="SSF51569">
    <property type="entry name" value="Aldolase"/>
    <property type="match status" value="1"/>
</dbReference>
<keyword evidence="3" id="KW-1185">Reference proteome</keyword>
<dbReference type="NCBIfam" id="TIGR03586">
    <property type="entry name" value="PseI"/>
    <property type="match status" value="1"/>
</dbReference>
<name>A0A317ECN3_9PROT</name>
<dbReference type="PROSITE" id="PS50844">
    <property type="entry name" value="AFP_LIKE"/>
    <property type="match status" value="1"/>
</dbReference>
<dbReference type="InterPro" id="IPR013785">
    <property type="entry name" value="Aldolase_TIM"/>
</dbReference>
<dbReference type="InterPro" id="IPR051690">
    <property type="entry name" value="PseI-like"/>
</dbReference>
<protein>
    <submittedName>
        <fullName evidence="2">Pseudaminic acid synthase</fullName>
    </submittedName>
</protein>
<comment type="caution">
    <text evidence="2">The sequence shown here is derived from an EMBL/GenBank/DDBJ whole genome shotgun (WGS) entry which is preliminary data.</text>
</comment>
<dbReference type="SUPFAM" id="SSF51269">
    <property type="entry name" value="AFP III-like domain"/>
    <property type="match status" value="1"/>
</dbReference>
<reference evidence="3" key="1">
    <citation type="submission" date="2018-05" db="EMBL/GenBank/DDBJ databases">
        <title>Zavarzinia sp. HR-AS.</title>
        <authorList>
            <person name="Lee Y."/>
            <person name="Jeon C.O."/>
        </authorList>
    </citation>
    <scope>NUCLEOTIDE SEQUENCE [LARGE SCALE GENOMIC DNA]</scope>
    <source>
        <strain evidence="3">DSM 1231</strain>
    </source>
</reference>
<dbReference type="Gene3D" id="3.20.20.70">
    <property type="entry name" value="Aldolase class I"/>
    <property type="match status" value="1"/>
</dbReference>
<dbReference type="InterPro" id="IPR006190">
    <property type="entry name" value="SAF_AFP_Neu5Ac"/>
</dbReference>
<gene>
    <name evidence="2" type="primary">pseI</name>
    <name evidence="2" type="ORF">DKG75_05750</name>
</gene>
<dbReference type="InterPro" id="IPR020030">
    <property type="entry name" value="Pseudaminic_synth_PseI"/>
</dbReference>
<dbReference type="InterPro" id="IPR057736">
    <property type="entry name" value="SAF_PseI/NeuA/NeuB"/>
</dbReference>
<organism evidence="2 3">
    <name type="scientific">Zavarzinia compransoris</name>
    <dbReference type="NCBI Taxonomy" id="1264899"/>
    <lineage>
        <taxon>Bacteria</taxon>
        <taxon>Pseudomonadati</taxon>
        <taxon>Pseudomonadota</taxon>
        <taxon>Alphaproteobacteria</taxon>
        <taxon>Rhodospirillales</taxon>
        <taxon>Zavarziniaceae</taxon>
        <taxon>Zavarzinia</taxon>
    </lineage>
</organism>
<dbReference type="Gene3D" id="3.90.1210.10">
    <property type="entry name" value="Antifreeze-like/N-acetylneuraminic acid synthase C-terminal domain"/>
    <property type="match status" value="1"/>
</dbReference>
<evidence type="ECO:0000313" key="2">
    <source>
        <dbReference type="EMBL" id="PWR24044.1"/>
    </source>
</evidence>
<dbReference type="GO" id="GO:0016051">
    <property type="term" value="P:carbohydrate biosynthetic process"/>
    <property type="evidence" value="ECO:0007669"/>
    <property type="project" value="InterPro"/>
</dbReference>
<dbReference type="EMBL" id="QGLF01000001">
    <property type="protein sequence ID" value="PWR24044.1"/>
    <property type="molecule type" value="Genomic_DNA"/>
</dbReference>
<dbReference type="InterPro" id="IPR013974">
    <property type="entry name" value="SAF"/>
</dbReference>
<proteinExistence type="predicted"/>